<feature type="transmembrane region" description="Helical" evidence="7">
    <location>
        <begin position="93"/>
        <end position="114"/>
    </location>
</feature>
<feature type="transmembrane region" description="Helical" evidence="7">
    <location>
        <begin position="54"/>
        <end position="73"/>
    </location>
</feature>
<dbReference type="InterPro" id="IPR002293">
    <property type="entry name" value="AA/rel_permease1"/>
</dbReference>
<dbReference type="AlphaFoldDB" id="A0A5C5FVP8"/>
<protein>
    <submittedName>
        <fullName evidence="8">Amino acid/polyamine transporter I</fullName>
    </submittedName>
</protein>
<feature type="transmembrane region" description="Helical" evidence="7">
    <location>
        <begin position="135"/>
        <end position="160"/>
    </location>
</feature>
<feature type="transmembrane region" description="Helical" evidence="7">
    <location>
        <begin position="461"/>
        <end position="483"/>
    </location>
</feature>
<keyword evidence="3 7" id="KW-0812">Transmembrane</keyword>
<dbReference type="OrthoDB" id="10054429at2759"/>
<evidence type="ECO:0000256" key="2">
    <source>
        <dbReference type="ARBA" id="ARBA00022448"/>
    </source>
</evidence>
<feature type="transmembrane region" description="Helical" evidence="7">
    <location>
        <begin position="289"/>
        <end position="311"/>
    </location>
</feature>
<evidence type="ECO:0000256" key="4">
    <source>
        <dbReference type="ARBA" id="ARBA00022989"/>
    </source>
</evidence>
<feature type="region of interest" description="Disordered" evidence="6">
    <location>
        <begin position="1"/>
        <end position="33"/>
    </location>
</feature>
<evidence type="ECO:0000256" key="1">
    <source>
        <dbReference type="ARBA" id="ARBA00004141"/>
    </source>
</evidence>
<evidence type="ECO:0000313" key="9">
    <source>
        <dbReference type="Proteomes" id="UP000311382"/>
    </source>
</evidence>
<keyword evidence="9" id="KW-1185">Reference proteome</keyword>
<dbReference type="Gene3D" id="1.20.1740.10">
    <property type="entry name" value="Amino acid/polyamine transporter I"/>
    <property type="match status" value="1"/>
</dbReference>
<reference evidence="8 9" key="1">
    <citation type="submission" date="2019-03" db="EMBL/GenBank/DDBJ databases">
        <title>Rhodosporidium diobovatum UCD-FST 08-225 genome sequencing, assembly, and annotation.</title>
        <authorList>
            <person name="Fakankun I.U."/>
            <person name="Fristensky B."/>
            <person name="Levin D.B."/>
        </authorList>
    </citation>
    <scope>NUCLEOTIDE SEQUENCE [LARGE SCALE GENOMIC DNA]</scope>
    <source>
        <strain evidence="8 9">UCD-FST 08-225</strain>
    </source>
</reference>
<dbReference type="InterPro" id="IPR004840">
    <property type="entry name" value="Amino_acid_permease_CS"/>
</dbReference>
<evidence type="ECO:0000256" key="7">
    <source>
        <dbReference type="SAM" id="Phobius"/>
    </source>
</evidence>
<dbReference type="PANTHER" id="PTHR45649:SF9">
    <property type="entry name" value="AMINO-ACID PERMEASE 2"/>
    <property type="match status" value="1"/>
</dbReference>
<gene>
    <name evidence="8" type="ORF">DMC30DRAFT_352541</name>
</gene>
<dbReference type="EMBL" id="SOZI01000070">
    <property type="protein sequence ID" value="TNY20316.1"/>
    <property type="molecule type" value="Genomic_DNA"/>
</dbReference>
<accession>A0A5C5FVP8</accession>
<dbReference type="PIRSF" id="PIRSF006060">
    <property type="entry name" value="AA_transporter"/>
    <property type="match status" value="1"/>
</dbReference>
<name>A0A5C5FVP8_9BASI</name>
<dbReference type="GO" id="GO:0016020">
    <property type="term" value="C:membrane"/>
    <property type="evidence" value="ECO:0007669"/>
    <property type="project" value="UniProtKB-SubCell"/>
</dbReference>
<feature type="transmembrane region" description="Helical" evidence="7">
    <location>
        <begin position="343"/>
        <end position="365"/>
    </location>
</feature>
<dbReference type="STRING" id="5288.A0A5C5FVP8"/>
<keyword evidence="4 7" id="KW-1133">Transmembrane helix</keyword>
<dbReference type="GO" id="GO:0022857">
    <property type="term" value="F:transmembrane transporter activity"/>
    <property type="evidence" value="ECO:0007669"/>
    <property type="project" value="InterPro"/>
</dbReference>
<evidence type="ECO:0000256" key="3">
    <source>
        <dbReference type="ARBA" id="ARBA00022692"/>
    </source>
</evidence>
<keyword evidence="5 7" id="KW-0472">Membrane</keyword>
<evidence type="ECO:0000256" key="5">
    <source>
        <dbReference type="ARBA" id="ARBA00023136"/>
    </source>
</evidence>
<feature type="transmembrane region" description="Helical" evidence="7">
    <location>
        <begin position="180"/>
        <end position="199"/>
    </location>
</feature>
<feature type="transmembrane region" description="Helical" evidence="7">
    <location>
        <begin position="211"/>
        <end position="228"/>
    </location>
</feature>
<dbReference type="Proteomes" id="UP000311382">
    <property type="component" value="Unassembled WGS sequence"/>
</dbReference>
<sequence>MRSSSPSSSDDDKAPSATTPPSPPRQYDDGASQAASDEAILARLGYKQEFRREFTNLSTISFAFSIMGVASSVVTTFNTPFGLGGPASVVWCWFMGTIMCFCLGTSIAELVSAYPTNGGLYSASVFLVPKRHRALMGWTVGWLNLLGQVAGVASTEFGLAQMIFAAVSLSRGGDFTPTAWQTYLLFLALLIIHGTLNSVGTKILASMTKTFVFFNLGTVIAVIISLLVCTDNKNSASYVFTHNVNGSGWSSDGLAFLLGLLSVTWTMTDYDATAHISEEVQRASFAAPAAIWIAVIGTGIAGFVYNIVFVLCAGDMADTGDFGVSGYAPAQILWQNVPRGLFYVLWAFICFVAFQVVATATHANARSFHAFSRDRGMPDRGFFARLAPNQIPINAVWLVLFISALMGLLVFASTVAVNAIFSLAAIGMDSSYLFAIVACMIWRNHPEVMFKPGPFHLGWGFLGWSVRIIAVLWTSFIVILLSLPQIRPVVSDNMNYASAVTCGVVLLATAWFFIGGRKHYRGPRNVLAEEKTQKMAPTGDDLDEIKVPAGPGAL</sequence>
<feature type="transmembrane region" description="Helical" evidence="7">
    <location>
        <begin position="495"/>
        <end position="514"/>
    </location>
</feature>
<proteinExistence type="predicted"/>
<evidence type="ECO:0000256" key="6">
    <source>
        <dbReference type="SAM" id="MobiDB-lite"/>
    </source>
</evidence>
<dbReference type="Pfam" id="PF13520">
    <property type="entry name" value="AA_permease_2"/>
    <property type="match status" value="1"/>
</dbReference>
<evidence type="ECO:0000313" key="8">
    <source>
        <dbReference type="EMBL" id="TNY20316.1"/>
    </source>
</evidence>
<dbReference type="GO" id="GO:0006865">
    <property type="term" value="P:amino acid transport"/>
    <property type="evidence" value="ECO:0007669"/>
    <property type="project" value="InterPro"/>
</dbReference>
<organism evidence="8 9">
    <name type="scientific">Rhodotorula diobovata</name>
    <dbReference type="NCBI Taxonomy" id="5288"/>
    <lineage>
        <taxon>Eukaryota</taxon>
        <taxon>Fungi</taxon>
        <taxon>Dikarya</taxon>
        <taxon>Basidiomycota</taxon>
        <taxon>Pucciniomycotina</taxon>
        <taxon>Microbotryomycetes</taxon>
        <taxon>Sporidiobolales</taxon>
        <taxon>Sporidiobolaceae</taxon>
        <taxon>Rhodotorula</taxon>
    </lineage>
</organism>
<comment type="caution">
    <text evidence="8">The sequence shown here is derived from an EMBL/GenBank/DDBJ whole genome shotgun (WGS) entry which is preliminary data.</text>
</comment>
<feature type="transmembrane region" description="Helical" evidence="7">
    <location>
        <begin position="395"/>
        <end position="413"/>
    </location>
</feature>
<feature type="transmembrane region" description="Helical" evidence="7">
    <location>
        <begin position="419"/>
        <end position="441"/>
    </location>
</feature>
<dbReference type="PANTHER" id="PTHR45649">
    <property type="entry name" value="AMINO-ACID PERMEASE BAT1"/>
    <property type="match status" value="1"/>
</dbReference>
<dbReference type="PROSITE" id="PS00218">
    <property type="entry name" value="AMINO_ACID_PERMEASE_1"/>
    <property type="match status" value="1"/>
</dbReference>
<comment type="subcellular location">
    <subcellularLocation>
        <location evidence="1">Membrane</location>
        <topology evidence="1">Multi-pass membrane protein</topology>
    </subcellularLocation>
</comment>
<keyword evidence="2" id="KW-0813">Transport</keyword>